<feature type="compositionally biased region" description="Basic and acidic residues" evidence="3">
    <location>
        <begin position="2631"/>
        <end position="2641"/>
    </location>
</feature>
<proteinExistence type="predicted"/>
<dbReference type="GO" id="GO:0005524">
    <property type="term" value="F:ATP binding"/>
    <property type="evidence" value="ECO:0007669"/>
    <property type="project" value="UniProtKB-KW"/>
</dbReference>
<dbReference type="GO" id="GO:0000055">
    <property type="term" value="P:ribosomal large subunit export from nucleus"/>
    <property type="evidence" value="ECO:0007669"/>
    <property type="project" value="TreeGrafter"/>
</dbReference>
<feature type="compositionally biased region" description="Acidic residues" evidence="3">
    <location>
        <begin position="2700"/>
        <end position="2712"/>
    </location>
</feature>
<sequence>MLVGAMKNGDLFLLDEISLAEDSVLERLNSVLEPEREIFLAEKGYKDAKITAHPDFQFLATMNPGGDYGKKELSPALRNRFTEIWVPPMDDFDDVLQIAETKSTPAFRQYAPAMVKFGFWFNQAYKVGKDGSISIRDIISWINFCNRVEGTPLVVVFQGALMVYIDTLGSNPAALLSVPLDQVELERQNCVNHLSSLVGESCDLDSLEASSVQISPDYFQVGAFGLSRRASDSEEVPFEFNATTTSLNAMRVMRAMQLEKPILLEGQPGVGKTSLITALAAVAGIPLVRINLSEETDMMDLFGTDVPAENVAVGTFVWREAPFLRAMQTGQWVLLDEMNLASQSVLEGLNSCLDHRKTVYVPELGKTFHCHPNFRLFAAQNPHHQGNGRKGLPASFVNRFTVVYIRSLQRDDLLMISQHTFPSFSEHHYSRVVEFSSLISQNLTADKSFGMSGSPWEFNLRDTLRWLEITSKQASLPAQKGLEQYFKAIVSHRFRSDSDIAQANGIFRKIFGSEIDMSSGFMRLSPTSLQIGNALIFRSQIRNSQTIKGVEFLPHQLPILETILNGVNNCWPCLLVGLPGSGKSSMIELLAKAVGAHLEVMPLNNDTETTDVIGGYEQEDPFRLARMTLEQLRADLEALAIQYSLQNLDCPREVLALSDLLHHWEPNYPVLKEIFRMTEAIINNLASQSSDSHARFEDYLRVLGNVLATKDRANNVSFAWYDGALVRAVENGYWVILDNANLCNPSVLDRINSLLETKGALFLHEHTSADGGGRVITPHPNFRLFLTMDPRNGELSRAMRNRSIEIYVPSLVEECEDWGFQQSKMLDLIDHSTARTLARIDFLIRYAIARHPNDLDTWLYHVLEEAPHTVLATILAWMEKNNLAKGAFAASAEKAILIYREVTSQSTGQLSLEFKSQVCSKLNLDPQFVANESIHPLSNRYILGGVDISGADSLELAKLLSDVYDIALSLSEAQSILSALLTSTKSQLLPQLMNGTSDSKHGPNEIDRASRLVLLEFFSGLNNTIWLWLNHLSLQTITSQVSSEFLWSMDEILLFIRFTFGVRGLDGLTFQACSDKIRSFLSLASGFWPTTTMQDTRLAFQSLIRDYGLGSGFSWSRVWKALRKELPQSEDGMDFLKKLKEIANRFDEASRSLARPSSQVLQLRLLFAKASEQIRSAGSTSELPIVDFEDAVKLMDTPNNSPIHSFQEVFDMIMRLQLLSSMNGRQRILPIDDLNALSYYSCWPTRELHDLITFRGSENGSSLSTLLKRIGPSDGLDVKYNLTSKEFLGTFVKKLLQSSDTVHNTSIGEYLTVQSDAQVLYKQFALAIDTFSVTHWEKFQGLLVGKIYQICHLHRDLFTQTTFFISSENPHSAESLLDSMRRHQYDISDERWAAVLGKYFVPSLHMLVNGEDGKVSSQTRAHGLAWIYYAIGCLKLFIPLHPYDPALEEHLNYELFRHGEQSLRISLRSLEMVMETLSGSRENERCRYLKGKIGRVTWDNKVSMFQRSKQSDFEPLRQTLQRLVSLVNGQQLQRFVNDLSTPGTDIKAVGQAIRENIKQILHQITIQDDSFEDVTSIVEEFMLALEFGVLICCESESEMKAGSEFILTPKLISTTNLEQGLALTSARTGERELQVLRTLALRAGVEGISSFTDEEFKVLGFAFARVLRIWERAEREAAREREEASKLYHFKGLEERDPEDDEAGVAEMFSEGVSEQQKQRPKDKIDTQTLANTVSRLHQIVYLESTQRIVDIPSLQSDLGNQIKNLSDNIFVSPDDMERLVPMMVLELSGSNTWLNAPSKSSFNFYKDDNPNEVRKVTDVLTALKDKIADLVAKWPENDILRDASDKIADLLKLSLKTPVNTVLAKIEGLHATIHEWEQVASKEFSVKAYQETLTNLIVNWRRLELQTWPSLFSQEEAACRQNGSVWWFHIYKAVKTASEIEDQDISAIRIGLADTLNTFLRQSTMGEFETRLTLLKAMQEQLKHSTSRHSEGLENTIHNVHQLHSQFRKAVSEHISAERIKLEKDMKEVILLASWKDTNVNALKESTRRSHYQLYKVVKKYRSILATPVFSIARAADLSTLEMSSLVPSARLLPEPSTEDMTTCAASITSWHSRPARLVNISSTVSKMQQSHVTSAPSQSVFALVDQFSDHILQRAQELRDATPSKLTKDNTVEVRRIQDAKRKAVSEALKSLRQMGFKSNLSQRELMGQASAVDILGSTPAIASEAFKGRLNETNSLVVATLENLSKTRSVLSNIPADVPVPDLVRGSKYFEHGLSIILQQREAIATHLNAFGRLQDVIGYFLTFCEQPDPKHEAATDKPQDPKVILQQLSWVRANINFALKVVDAEASVSPKDYQSLRSKLQYWEQWANNSSAALQACPDTFSGVLTPKQQEITSEILQGFELMKIELSQFADTDSTLKHIINYLRPWIPTSEGTSHTTGASTLQSPRQSHVLELDGDVQRLCDTILALVQPEVTDDKTANKVNGQEKPVLTAHEKMLVSRVSAGCSTVISHLESLGLKLRTAAAEDIAPIRAVMRLMAPIIVEYETICHHDLIQRLDFHRSICRLTHILSNFVINIGTNGFCAPSDGSAEAGAAGQLESGTGLGDGEGEEDISNDIAPDEDLSELANQKEEDSKKDYDAEENAVENDDIDGMSESGSERSDKEGDEGEGEEEDMAEEMGKVDDSHGLDSLDKDFWDNPDEEPEEEADAGAEGQQQDDVKAQQKNPKKDEKKAPDAKDNSATELEPDDDASEASAEDETDAVEKRENENLNEHIPEVERLDISDDFDLDKMEEAEEDDNEMELSDGEEEEKDGFDDNFADADNRETQLSDEENDEMPDQNATAVEENAESPGNESERDEEKQPEDAPQESSDDPVKDAPDNATIPQNTQPSGAATSSGDTDMDAADPITSHTENEKDSEQEAAQESSVPNATDGQGDTGKAEYRTGHGQSDLQSNEQRLENGLKKLGDLLEKVLRTPMDILDSETSQGPKDENPIPEDQKQSQFEHVGEDNQQSTAQALGAATTEEAHTIDESMVIDSAPDPSEQPTTVGDDDLVDNSAEGADGKESNEHAGFQETPESVEDAPAAAVSTPKEDPEAAMEVDVPRLMANLRNNSTDPHAQDIDMDLDDDDDTSQPPKDPLDHTSLTQNSQAQSLWTFYEDKTRVLALSLTEQLRLILEPTLSTKLRGDYRTGKRLNMKRIIPYIASDYKKDKIWMRRTKPSKRQYQVMIALDDSKSMSEPRCVELSLESIALVSRALTHLEVGQIAMVSFGEMTQLVHPFEQPFTAQAGANIFANLSFSQTKTNMRSLVESSIRLFREAKQTNQQSDLWQLELIISDGICEDHKEVQRLVRLAHFEKIVLIFVIIDAAGGAATGSGQDAGGMKSKGSSSILDMKEAVFTDQGDGKGPKLQVNRYMDTFPFNYYLIIRRIEDLPGMLSTALRQWFSQAAEAGS</sequence>
<feature type="compositionally biased region" description="Basic and acidic residues" evidence="3">
    <location>
        <begin position="2764"/>
        <end position="2785"/>
    </location>
</feature>
<evidence type="ECO:0000256" key="3">
    <source>
        <dbReference type="SAM" id="MobiDB-lite"/>
    </source>
</evidence>
<keyword evidence="2" id="KW-0067">ATP-binding</keyword>
<keyword evidence="1" id="KW-0547">Nucleotide-binding</keyword>
<feature type="compositionally biased region" description="Acidic residues" evidence="3">
    <location>
        <begin position="2831"/>
        <end position="2840"/>
    </location>
</feature>
<evidence type="ECO:0000313" key="5">
    <source>
        <dbReference type="EMBL" id="KAK6341246.1"/>
    </source>
</evidence>
<evidence type="ECO:0000313" key="6">
    <source>
        <dbReference type="Proteomes" id="UP001375240"/>
    </source>
</evidence>
<feature type="compositionally biased region" description="Polar residues" evidence="3">
    <location>
        <begin position="2950"/>
        <end position="2959"/>
    </location>
</feature>
<feature type="compositionally biased region" description="Basic and acidic residues" evidence="3">
    <location>
        <begin position="2992"/>
        <end position="3003"/>
    </location>
</feature>
<feature type="domain" description="VWFA" evidence="4">
    <location>
        <begin position="3229"/>
        <end position="3367"/>
    </location>
</feature>
<feature type="compositionally biased region" description="Acidic residues" evidence="3">
    <location>
        <begin position="3125"/>
        <end position="3135"/>
    </location>
</feature>
<evidence type="ECO:0000256" key="1">
    <source>
        <dbReference type="ARBA" id="ARBA00022741"/>
    </source>
</evidence>
<dbReference type="Pfam" id="PF07728">
    <property type="entry name" value="AAA_5"/>
    <property type="match status" value="4"/>
</dbReference>
<feature type="compositionally biased region" description="Basic and acidic residues" evidence="3">
    <location>
        <begin position="2720"/>
        <end position="2743"/>
    </location>
</feature>
<dbReference type="PANTHER" id="PTHR48103">
    <property type="entry name" value="MIDASIN-RELATED"/>
    <property type="match status" value="1"/>
</dbReference>
<feature type="compositionally biased region" description="Basic and acidic residues" evidence="3">
    <location>
        <begin position="2857"/>
        <end position="2867"/>
    </location>
</feature>
<organism evidence="5 6">
    <name type="scientific">Orbilia brochopaga</name>
    <dbReference type="NCBI Taxonomy" id="3140254"/>
    <lineage>
        <taxon>Eukaryota</taxon>
        <taxon>Fungi</taxon>
        <taxon>Dikarya</taxon>
        <taxon>Ascomycota</taxon>
        <taxon>Pezizomycotina</taxon>
        <taxon>Orbiliomycetes</taxon>
        <taxon>Orbiliales</taxon>
        <taxon>Orbiliaceae</taxon>
        <taxon>Orbilia</taxon>
    </lineage>
</organism>
<feature type="region of interest" description="Disordered" evidence="3">
    <location>
        <begin position="2980"/>
        <end position="3101"/>
    </location>
</feature>
<dbReference type="InterPro" id="IPR040848">
    <property type="entry name" value="AAA_lid_7"/>
</dbReference>
<dbReference type="SUPFAM" id="SSF53300">
    <property type="entry name" value="vWA-like"/>
    <property type="match status" value="1"/>
</dbReference>
<feature type="compositionally biased region" description="Acidic residues" evidence="3">
    <location>
        <begin position="2642"/>
        <end position="2655"/>
    </location>
</feature>
<keyword evidence="6" id="KW-1185">Reference proteome</keyword>
<dbReference type="SUPFAM" id="SSF52540">
    <property type="entry name" value="P-loop containing nucleoside triphosphate hydrolases"/>
    <property type="match status" value="3"/>
</dbReference>
<feature type="region of interest" description="Disordered" evidence="3">
    <location>
        <begin position="2592"/>
        <end position="2963"/>
    </location>
</feature>
<dbReference type="PROSITE" id="PS50234">
    <property type="entry name" value="VWFA"/>
    <property type="match status" value="1"/>
</dbReference>
<dbReference type="Pfam" id="PF17867">
    <property type="entry name" value="AAA_lid_7"/>
    <property type="match status" value="1"/>
</dbReference>
<dbReference type="GO" id="GO:0000027">
    <property type="term" value="P:ribosomal large subunit assembly"/>
    <property type="evidence" value="ECO:0007669"/>
    <property type="project" value="TreeGrafter"/>
</dbReference>
<feature type="compositionally biased region" description="Acidic residues" evidence="3">
    <location>
        <begin position="2747"/>
        <end position="2763"/>
    </location>
</feature>
<accession>A0AAV9UJF5</accession>
<feature type="compositionally biased region" description="Acidic residues" evidence="3">
    <location>
        <begin position="2610"/>
        <end position="2627"/>
    </location>
</feature>
<evidence type="ECO:0000259" key="4">
    <source>
        <dbReference type="PROSITE" id="PS50234"/>
    </source>
</evidence>
<feature type="region of interest" description="Disordered" evidence="3">
    <location>
        <begin position="3114"/>
        <end position="3151"/>
    </location>
</feature>
<reference evidence="5 6" key="1">
    <citation type="submission" date="2019-10" db="EMBL/GenBank/DDBJ databases">
        <authorList>
            <person name="Palmer J.M."/>
        </authorList>
    </citation>
    <scope>NUCLEOTIDE SEQUENCE [LARGE SCALE GENOMIC DNA]</scope>
    <source>
        <strain evidence="5 6">TWF696</strain>
    </source>
</reference>
<dbReference type="GO" id="GO:0005634">
    <property type="term" value="C:nucleus"/>
    <property type="evidence" value="ECO:0007669"/>
    <property type="project" value="TreeGrafter"/>
</dbReference>
<dbReference type="GO" id="GO:0016887">
    <property type="term" value="F:ATP hydrolysis activity"/>
    <property type="evidence" value="ECO:0007669"/>
    <property type="project" value="InterPro"/>
</dbReference>
<comment type="caution">
    <text evidence="5">The sequence shown here is derived from an EMBL/GenBank/DDBJ whole genome shotgun (WGS) entry which is preliminary data.</text>
</comment>
<feature type="compositionally biased region" description="Polar residues" evidence="3">
    <location>
        <begin position="2926"/>
        <end position="2938"/>
    </location>
</feature>
<dbReference type="InterPro" id="IPR036465">
    <property type="entry name" value="vWFA_dom_sf"/>
</dbReference>
<dbReference type="FunFam" id="3.40.50.300:FF:000712">
    <property type="entry name" value="Midasin"/>
    <property type="match status" value="1"/>
</dbReference>
<dbReference type="InterPro" id="IPR048617">
    <property type="entry name" value="MDN1_AAA_lid_4"/>
</dbReference>
<name>A0AAV9UJF5_9PEZI</name>
<protein>
    <recommendedName>
        <fullName evidence="4">VWFA domain-containing protein</fullName>
    </recommendedName>
</protein>
<dbReference type="Pfam" id="PF21108">
    <property type="entry name" value="MDN1_4th"/>
    <property type="match status" value="1"/>
</dbReference>
<dbReference type="InterPro" id="IPR003593">
    <property type="entry name" value="AAA+_ATPase"/>
</dbReference>
<feature type="compositionally biased region" description="Acidic residues" evidence="3">
    <location>
        <begin position="2786"/>
        <end position="2822"/>
    </location>
</feature>
<feature type="compositionally biased region" description="Acidic residues" evidence="3">
    <location>
        <begin position="2667"/>
        <end position="2680"/>
    </location>
</feature>
<dbReference type="Proteomes" id="UP001375240">
    <property type="component" value="Unassembled WGS sequence"/>
</dbReference>
<dbReference type="InterPro" id="IPR027417">
    <property type="entry name" value="P-loop_NTPase"/>
</dbReference>
<dbReference type="EMBL" id="JAVHNQ010000007">
    <property type="protein sequence ID" value="KAK6341246.1"/>
    <property type="molecule type" value="Genomic_DNA"/>
</dbReference>
<dbReference type="GO" id="GO:0030687">
    <property type="term" value="C:preribosome, large subunit precursor"/>
    <property type="evidence" value="ECO:0007669"/>
    <property type="project" value="TreeGrafter"/>
</dbReference>
<dbReference type="InterPro" id="IPR002035">
    <property type="entry name" value="VWF_A"/>
</dbReference>
<feature type="compositionally biased region" description="Polar residues" evidence="3">
    <location>
        <begin position="2886"/>
        <end position="2902"/>
    </location>
</feature>
<dbReference type="Gene3D" id="3.40.50.410">
    <property type="entry name" value="von Willebrand factor, type A domain"/>
    <property type="match status" value="1"/>
</dbReference>
<dbReference type="SMART" id="SM00382">
    <property type="entry name" value="AAA"/>
    <property type="match status" value="2"/>
</dbReference>
<dbReference type="InterPro" id="IPR011704">
    <property type="entry name" value="ATPase_dyneun-rel_AAA"/>
</dbReference>
<evidence type="ECO:0000256" key="2">
    <source>
        <dbReference type="ARBA" id="ARBA00022840"/>
    </source>
</evidence>
<dbReference type="Gene3D" id="3.40.50.300">
    <property type="entry name" value="P-loop containing nucleotide triphosphate hydrolases"/>
    <property type="match status" value="3"/>
</dbReference>
<gene>
    <name evidence="5" type="ORF">TWF696_008332</name>
</gene>
<feature type="compositionally biased region" description="Basic and acidic residues" evidence="3">
    <location>
        <begin position="2681"/>
        <end position="2699"/>
    </location>
</feature>
<dbReference type="PANTHER" id="PTHR48103:SF2">
    <property type="entry name" value="MIDASIN"/>
    <property type="match status" value="1"/>
</dbReference>